<organism evidence="1 2">
    <name type="scientific">Ferrimonas gelatinilytica</name>
    <dbReference type="NCBI Taxonomy" id="1255257"/>
    <lineage>
        <taxon>Bacteria</taxon>
        <taxon>Pseudomonadati</taxon>
        <taxon>Pseudomonadota</taxon>
        <taxon>Gammaproteobacteria</taxon>
        <taxon>Alteromonadales</taxon>
        <taxon>Ferrimonadaceae</taxon>
        <taxon>Ferrimonas</taxon>
    </lineage>
</organism>
<dbReference type="EMBL" id="BAABLF010000014">
    <property type="protein sequence ID" value="GAA5192936.1"/>
    <property type="molecule type" value="Genomic_DNA"/>
</dbReference>
<reference evidence="2" key="1">
    <citation type="journal article" date="2019" name="Int. J. Syst. Evol. Microbiol.">
        <title>The Global Catalogue of Microorganisms (GCM) 10K type strain sequencing project: providing services to taxonomists for standard genome sequencing and annotation.</title>
        <authorList>
            <consortium name="The Broad Institute Genomics Platform"/>
            <consortium name="The Broad Institute Genome Sequencing Center for Infectious Disease"/>
            <person name="Wu L."/>
            <person name="Ma J."/>
        </authorList>
    </citation>
    <scope>NUCLEOTIDE SEQUENCE [LARGE SCALE GENOMIC DNA]</scope>
    <source>
        <strain evidence="2">JCM 18720</strain>
    </source>
</reference>
<keyword evidence="2" id="KW-1185">Reference proteome</keyword>
<comment type="caution">
    <text evidence="1">The sequence shown here is derived from an EMBL/GenBank/DDBJ whole genome shotgun (WGS) entry which is preliminary data.</text>
</comment>
<accession>A0ABP9SAP6</accession>
<proteinExistence type="predicted"/>
<dbReference type="Proteomes" id="UP001501600">
    <property type="component" value="Unassembled WGS sequence"/>
</dbReference>
<gene>
    <name evidence="1" type="ORF">GCM10025772_23240</name>
</gene>
<protein>
    <recommendedName>
        <fullName evidence="3">Cytochrome oxidase Cu insertion factor, SCO1/SenC/PrrC family</fullName>
    </recommendedName>
</protein>
<dbReference type="RefSeq" id="WP_345317229.1">
    <property type="nucleotide sequence ID" value="NZ_BAABLF010000014.1"/>
</dbReference>
<evidence type="ECO:0000313" key="1">
    <source>
        <dbReference type="EMBL" id="GAA5192936.1"/>
    </source>
</evidence>
<evidence type="ECO:0000313" key="2">
    <source>
        <dbReference type="Proteomes" id="UP001501600"/>
    </source>
</evidence>
<sequence length="181" mass="19929">MSSIGTRQRTLLVLLLAFALPVIFAYTALKLGWYQGGATNRGELLSDLSYQQLALTNPEPRRWQMAMLLPAQCAADCEAQLTLLRQAHLALGREQERVQPILFVMPESDPGMLARLGEAPFLQAEINTQARQAMGAYALVVIDPLGQWVMGYRSGEVGPPLTLGQDLLADLRKLLKLSRIG</sequence>
<name>A0ABP9SAP6_9GAMM</name>
<evidence type="ECO:0008006" key="3">
    <source>
        <dbReference type="Google" id="ProtNLM"/>
    </source>
</evidence>